<proteinExistence type="predicted"/>
<keyword evidence="3" id="KW-1185">Reference proteome</keyword>
<accession>A0A2W1LRW9</accession>
<dbReference type="Pfam" id="PF11553">
    <property type="entry name" value="DUF3231"/>
    <property type="match status" value="2"/>
</dbReference>
<evidence type="ECO:0000313" key="2">
    <source>
        <dbReference type="EMBL" id="PZD97525.1"/>
    </source>
</evidence>
<reference evidence="2 3" key="1">
    <citation type="submission" date="2018-06" db="EMBL/GenBank/DDBJ databases">
        <title>Paenibacillus imtechensis sp. nov.</title>
        <authorList>
            <person name="Pinnaka A.K."/>
            <person name="Singh H."/>
            <person name="Kaur M."/>
        </authorList>
    </citation>
    <scope>NUCLEOTIDE SEQUENCE [LARGE SCALE GENOMIC DNA]</scope>
    <source>
        <strain evidence="2 3">SMB1</strain>
    </source>
</reference>
<dbReference type="AlphaFoldDB" id="A0A2W1LRW9"/>
<feature type="transmembrane region" description="Helical" evidence="1">
    <location>
        <begin position="292"/>
        <end position="313"/>
    </location>
</feature>
<evidence type="ECO:0000256" key="1">
    <source>
        <dbReference type="SAM" id="Phobius"/>
    </source>
</evidence>
<keyword evidence="1" id="KW-1133">Transmembrane helix</keyword>
<dbReference type="Proteomes" id="UP000249522">
    <property type="component" value="Unassembled WGS sequence"/>
</dbReference>
<evidence type="ECO:0000313" key="3">
    <source>
        <dbReference type="Proteomes" id="UP000249522"/>
    </source>
</evidence>
<dbReference type="OrthoDB" id="1675670at2"/>
<organism evidence="2 3">
    <name type="scientific">Paenibacillus sambharensis</name>
    <dbReference type="NCBI Taxonomy" id="1803190"/>
    <lineage>
        <taxon>Bacteria</taxon>
        <taxon>Bacillati</taxon>
        <taxon>Bacillota</taxon>
        <taxon>Bacilli</taxon>
        <taxon>Bacillales</taxon>
        <taxon>Paenibacillaceae</taxon>
        <taxon>Paenibacillus</taxon>
    </lineage>
</organism>
<dbReference type="EMBL" id="QKRB01000010">
    <property type="protein sequence ID" value="PZD97525.1"/>
    <property type="molecule type" value="Genomic_DNA"/>
</dbReference>
<gene>
    <name evidence="2" type="ORF">DNH61_01210</name>
</gene>
<name>A0A2W1LRW9_9BACL</name>
<keyword evidence="1" id="KW-0812">Transmembrane</keyword>
<keyword evidence="1" id="KW-0472">Membrane</keyword>
<dbReference type="InterPro" id="IPR012347">
    <property type="entry name" value="Ferritin-like"/>
</dbReference>
<dbReference type="Gene3D" id="1.20.1260.10">
    <property type="match status" value="2"/>
</dbReference>
<dbReference type="InterPro" id="IPR021617">
    <property type="entry name" value="DUF3231"/>
</dbReference>
<sequence>MGIRGEYEFRRDVSLMSTKLETEQHADELRHVTVRLTSAEIANLWTQYINDSMAACFITHSLKHVQDEDVRSILESALGLATTHMGKVKAFMTDEGFTPPVGFTEEDVINRSAPSLFSDEFLLNYFYVMTLLGLTSYAGALSTSTRSDLRRYFTACNTETMELFNTIVDALLEKGLYVRPPHIPVSQQVDYIDKQSYLAGWFGRQRPLNAIEISSIFFNIVKIEAKIVLEMAFSQVAQDRDIRKYLRRGVGLCQEHFETLSKELSENDLPQPRKWESEITDSTIPPFSDKLMLFHIVALISASAAFYGAGLSVSQRRDLGVKYTKLIADMGLYAEDGVNLLIGRGWLEEPPGASDREALTKQR</sequence>
<protein>
    <submittedName>
        <fullName evidence="2">Transcriptional regulator</fullName>
    </submittedName>
</protein>
<comment type="caution">
    <text evidence="2">The sequence shown here is derived from an EMBL/GenBank/DDBJ whole genome shotgun (WGS) entry which is preliminary data.</text>
</comment>